<dbReference type="EMBL" id="NJHN03000060">
    <property type="protein sequence ID" value="KAH9419184.1"/>
    <property type="molecule type" value="Genomic_DNA"/>
</dbReference>
<evidence type="ECO:0000313" key="12">
    <source>
        <dbReference type="EMBL" id="KAH9419184.1"/>
    </source>
</evidence>
<dbReference type="Pfam" id="PF04488">
    <property type="entry name" value="Gly_transf_sug"/>
    <property type="match status" value="1"/>
</dbReference>
<accession>A0ABQ8J9D3</accession>
<protein>
    <submittedName>
        <fullName evidence="12">Heparan sulfate 2-O-sulfotransferase 1</fullName>
    </submittedName>
</protein>
<keyword evidence="10" id="KW-0325">Glycoprotein</keyword>
<gene>
    <name evidence="12" type="primary">HS2ST1</name>
    <name evidence="12" type="ORF">DERP_005688</name>
</gene>
<reference evidence="12 13" key="2">
    <citation type="journal article" date="2022" name="Mol. Biol. Evol.">
        <title>Comparative Genomics Reveals Insights into the Divergent Evolution of Astigmatic Mites and Household Pest Adaptations.</title>
        <authorList>
            <person name="Xiong Q."/>
            <person name="Wan A.T."/>
            <person name="Liu X."/>
            <person name="Fung C.S."/>
            <person name="Xiao X."/>
            <person name="Malainual N."/>
            <person name="Hou J."/>
            <person name="Wang L."/>
            <person name="Wang M."/>
            <person name="Yang K.Y."/>
            <person name="Cui Y."/>
            <person name="Leung E.L."/>
            <person name="Nong W."/>
            <person name="Shin S.K."/>
            <person name="Au S.W."/>
            <person name="Jeong K.Y."/>
            <person name="Chew F.T."/>
            <person name="Hui J.H."/>
            <person name="Leung T.F."/>
            <person name="Tungtrongchitr A."/>
            <person name="Zhong N."/>
            <person name="Liu Z."/>
            <person name="Tsui S.K."/>
        </authorList>
    </citation>
    <scope>NUCLEOTIDE SEQUENCE [LARGE SCALE GENOMIC DNA]</scope>
    <source>
        <strain evidence="12">Derp</strain>
    </source>
</reference>
<keyword evidence="3" id="KW-0808">Transferase</keyword>
<organism evidence="12 13">
    <name type="scientific">Dermatophagoides pteronyssinus</name>
    <name type="common">European house dust mite</name>
    <dbReference type="NCBI Taxonomy" id="6956"/>
    <lineage>
        <taxon>Eukaryota</taxon>
        <taxon>Metazoa</taxon>
        <taxon>Ecdysozoa</taxon>
        <taxon>Arthropoda</taxon>
        <taxon>Chelicerata</taxon>
        <taxon>Arachnida</taxon>
        <taxon>Acari</taxon>
        <taxon>Acariformes</taxon>
        <taxon>Sarcoptiformes</taxon>
        <taxon>Astigmata</taxon>
        <taxon>Psoroptidia</taxon>
        <taxon>Analgoidea</taxon>
        <taxon>Pyroglyphidae</taxon>
        <taxon>Dermatophagoidinae</taxon>
        <taxon>Dermatophagoides</taxon>
    </lineage>
</organism>
<evidence type="ECO:0000256" key="2">
    <source>
        <dbReference type="ARBA" id="ARBA00010569"/>
    </source>
</evidence>
<dbReference type="PANTHER" id="PTHR12129:SF17">
    <property type="entry name" value="HEPARAN SULFATE 2-O-SULFOTRANSFERASE 1"/>
    <property type="match status" value="1"/>
</dbReference>
<name>A0ABQ8J9D3_DERPT</name>
<keyword evidence="8 11" id="KW-0472">Membrane</keyword>
<sequence length="628" mass="75933">MIDDEFDQLEFDSINSNNVTGFNQYIIPDIVHYIQLDNPFLDFITLISIMSAVRHHKPKLIIIHSDRKKLRGKYWEKIIEMNSSDTIKTKIYLNKIPRPKYIFDRKLSSIYHASDIARLRVLRKYGGIYLDNDVYVVKPLHEFRRYEFVIGWPENQYLGTQVLICHKNARFLHRWYESYHNYKADLWYYNAGEFPTKHILEPSPDLVHRVRNEFGVDNLIQMLYNRMNQQWQLQYYTIHLLERHRSYLIPTKGEDRYRYFNEYNIRTYNRTFGEMARLAYFVFIILLVLTIIYYESKLAQLQSLNLNLNFQNVPRLSSSNFDESDHYHDKNSDWMLPKNLLVIYNRVPKTGSTSLMGIVYDLCAQNHFNVGHLNTSKNSHVMSLSDQLRFVWNITRWYERQPLLIHGHVAFINFEKFALNTPKPLYINMIRRPIDRLISYYYFLRYGDNFRPNVVRRRQGNRRTFDECIERNEHDCRMENLWLQIPFFCGQNPDCWKPGNKWALEQAKRNLVEHYFLVGVTEAMHDFIQILEISLPQMFRGATFLYENGNKSHLRKTFNKTQPSSRTIAKIQQSRVWQMENEFYHFALYNFNSIKERIMTNIKPAQQYNDKLYYQDEQQFFFEKIRPR</sequence>
<evidence type="ECO:0000256" key="8">
    <source>
        <dbReference type="ARBA" id="ARBA00023136"/>
    </source>
</evidence>
<reference evidence="12 13" key="1">
    <citation type="journal article" date="2018" name="J. Allergy Clin. Immunol.">
        <title>High-quality assembly of Dermatophagoides pteronyssinus genome and transcriptome reveals a wide range of novel allergens.</title>
        <authorList>
            <person name="Liu X.Y."/>
            <person name="Yang K.Y."/>
            <person name="Wang M.Q."/>
            <person name="Kwok J.S."/>
            <person name="Zeng X."/>
            <person name="Yang Z."/>
            <person name="Xiao X.J."/>
            <person name="Lau C.P."/>
            <person name="Li Y."/>
            <person name="Huang Z.M."/>
            <person name="Ba J.G."/>
            <person name="Yim A.K."/>
            <person name="Ouyang C.Y."/>
            <person name="Ngai S.M."/>
            <person name="Chan T.F."/>
            <person name="Leung E.L."/>
            <person name="Liu L."/>
            <person name="Liu Z.G."/>
            <person name="Tsui S.K."/>
        </authorList>
    </citation>
    <scope>NUCLEOTIDE SEQUENCE [LARGE SCALE GENOMIC DNA]</scope>
    <source>
        <strain evidence="12">Derp</strain>
    </source>
</reference>
<evidence type="ECO:0000256" key="6">
    <source>
        <dbReference type="ARBA" id="ARBA00022989"/>
    </source>
</evidence>
<dbReference type="Pfam" id="PF03567">
    <property type="entry name" value="Sulfotransfer_2"/>
    <property type="match status" value="1"/>
</dbReference>
<comment type="caution">
    <text evidence="12">The sequence shown here is derived from an EMBL/GenBank/DDBJ whole genome shotgun (WGS) entry which is preliminary data.</text>
</comment>
<comment type="subcellular location">
    <subcellularLocation>
        <location evidence="1">Golgi apparatus membrane</location>
        <topology evidence="1">Single-pass type II membrane protein</topology>
    </subcellularLocation>
</comment>
<dbReference type="SUPFAM" id="SSF53448">
    <property type="entry name" value="Nucleotide-diphospho-sugar transferases"/>
    <property type="match status" value="1"/>
</dbReference>
<evidence type="ECO:0000256" key="5">
    <source>
        <dbReference type="ARBA" id="ARBA00022968"/>
    </source>
</evidence>
<dbReference type="InterPro" id="IPR007577">
    <property type="entry name" value="GlycoTrfase_DXD_sugar-bd_CS"/>
</dbReference>
<evidence type="ECO:0000256" key="7">
    <source>
        <dbReference type="ARBA" id="ARBA00023034"/>
    </source>
</evidence>
<evidence type="ECO:0000256" key="3">
    <source>
        <dbReference type="ARBA" id="ARBA00022679"/>
    </source>
</evidence>
<keyword evidence="9" id="KW-1015">Disulfide bond</keyword>
<dbReference type="Gene3D" id="3.40.50.300">
    <property type="entry name" value="P-loop containing nucleotide triphosphate hydrolases"/>
    <property type="match status" value="1"/>
</dbReference>
<evidence type="ECO:0000256" key="4">
    <source>
        <dbReference type="ARBA" id="ARBA00022692"/>
    </source>
</evidence>
<keyword evidence="7" id="KW-0333">Golgi apparatus</keyword>
<proteinExistence type="inferred from homology"/>
<evidence type="ECO:0000313" key="13">
    <source>
        <dbReference type="Proteomes" id="UP000887458"/>
    </source>
</evidence>
<evidence type="ECO:0000256" key="9">
    <source>
        <dbReference type="ARBA" id="ARBA00023157"/>
    </source>
</evidence>
<keyword evidence="5" id="KW-0735">Signal-anchor</keyword>
<feature type="transmembrane region" description="Helical" evidence="11">
    <location>
        <begin position="275"/>
        <end position="294"/>
    </location>
</feature>
<dbReference type="InterPro" id="IPR027417">
    <property type="entry name" value="P-loop_NTPase"/>
</dbReference>
<keyword evidence="4 11" id="KW-0812">Transmembrane</keyword>
<dbReference type="Proteomes" id="UP000887458">
    <property type="component" value="Unassembled WGS sequence"/>
</dbReference>
<evidence type="ECO:0000256" key="1">
    <source>
        <dbReference type="ARBA" id="ARBA00004323"/>
    </source>
</evidence>
<dbReference type="PANTHER" id="PTHR12129">
    <property type="entry name" value="HEPARAN SULFATE 2-O-SULFOTRANSFERASE"/>
    <property type="match status" value="1"/>
</dbReference>
<dbReference type="Gene3D" id="3.90.550.20">
    <property type="match status" value="1"/>
</dbReference>
<evidence type="ECO:0000256" key="10">
    <source>
        <dbReference type="ARBA" id="ARBA00023180"/>
    </source>
</evidence>
<dbReference type="SUPFAM" id="SSF52540">
    <property type="entry name" value="P-loop containing nucleoside triphosphate hydrolases"/>
    <property type="match status" value="1"/>
</dbReference>
<keyword evidence="6 11" id="KW-1133">Transmembrane helix</keyword>
<comment type="similarity">
    <text evidence="2">Belongs to the sulfotransferase 3 family.</text>
</comment>
<keyword evidence="13" id="KW-1185">Reference proteome</keyword>
<dbReference type="InterPro" id="IPR005331">
    <property type="entry name" value="Sulfotransferase"/>
</dbReference>
<dbReference type="InterPro" id="IPR007734">
    <property type="entry name" value="Heparan_SO4_2-O-STrfase"/>
</dbReference>
<dbReference type="InterPro" id="IPR029044">
    <property type="entry name" value="Nucleotide-diphossugar_trans"/>
</dbReference>
<evidence type="ECO:0000256" key="11">
    <source>
        <dbReference type="SAM" id="Phobius"/>
    </source>
</evidence>